<keyword evidence="3" id="KW-0067">ATP-binding</keyword>
<name>A0A0U3LQ14_9BURK</name>
<dbReference type="Gene3D" id="3.40.50.300">
    <property type="entry name" value="P-loop containing nucleotide triphosphate hydrolases"/>
    <property type="match status" value="1"/>
</dbReference>
<dbReference type="PATRIC" id="fig|76731.3.peg.2658"/>
<feature type="region of interest" description="Disordered" evidence="4">
    <location>
        <begin position="99"/>
        <end position="118"/>
    </location>
</feature>
<keyword evidence="2" id="KW-0547">Nucleotide-binding</keyword>
<dbReference type="SMART" id="SM00382">
    <property type="entry name" value="AAA"/>
    <property type="match status" value="1"/>
</dbReference>
<keyword evidence="6" id="KW-1185">Reference proteome</keyword>
<dbReference type="Gene3D" id="1.10.8.60">
    <property type="match status" value="1"/>
</dbReference>
<proteinExistence type="inferred from homology"/>
<reference evidence="5 6" key="1">
    <citation type="submission" date="2015-12" db="EMBL/GenBank/DDBJ databases">
        <title>Complete genome of Roseateles depolymerans KCTC 42856.</title>
        <authorList>
            <person name="Kim K.M."/>
        </authorList>
    </citation>
    <scope>NUCLEOTIDE SEQUENCE [LARGE SCALE GENOMIC DNA]</scope>
    <source>
        <strain evidence="5 6">KCTC 42856</strain>
    </source>
</reference>
<dbReference type="Proteomes" id="UP000060699">
    <property type="component" value="Chromosome"/>
</dbReference>
<dbReference type="SUPFAM" id="SSF52540">
    <property type="entry name" value="P-loop containing nucleoside triphosphate hydrolases"/>
    <property type="match status" value="1"/>
</dbReference>
<sequence>MWTGDERKHGANGKHGMNGTNEANGANRINGTHGSAAADLHARALAMELTWLEQVVQRRLAQYFGAAAAAGGDEAMAQFPSADLMAETANSTQTAQTVQPAQTARSSRSAQSAVSTSLGPPALPAGSALAALHDSLGLDADERLLLALALAPHLRPALLDLLFVRNRNLDRGFSEFGGWRGRSHGGFLPTAETAAFLLAGDDLARRVRLRQALDEEAPLRREGLLRLDHDGPGEPWFAGALQLSGETLERLTTGVSRKPDFSAGFPARLITTALTWDDLVLDADALAEVRTLTTWARHGRQLMRDWQLARAVKPGYRSLFFGPPGTGKTLTATLIGQAVQADVYRIDLSMVVSKYIGETEKNLAQVFDQAQHRDWILFFDEADALFGKRTATSSSNDRHANQEVAYLLQRVEDFPGTVILATNLKGNIDEAFARRFQSVVHFPMPDAEQRLRLWEGLLRPTGRLDASVNLQELAERHELAGGAITNVARFAALNAMQSARERINQADLRLGIAKELRKEGRVV</sequence>
<dbReference type="KEGG" id="rdp:RD2015_2598"/>
<evidence type="ECO:0000313" key="5">
    <source>
        <dbReference type="EMBL" id="ALV07063.1"/>
    </source>
</evidence>
<accession>A0A0U3LQ14</accession>
<feature type="region of interest" description="Disordered" evidence="4">
    <location>
        <begin position="1"/>
        <end position="30"/>
    </location>
</feature>
<evidence type="ECO:0000256" key="1">
    <source>
        <dbReference type="ARBA" id="ARBA00006914"/>
    </source>
</evidence>
<dbReference type="Pfam" id="PF00004">
    <property type="entry name" value="AAA"/>
    <property type="match status" value="1"/>
</dbReference>
<evidence type="ECO:0000313" key="6">
    <source>
        <dbReference type="Proteomes" id="UP000060699"/>
    </source>
</evidence>
<comment type="similarity">
    <text evidence="1">Belongs to the AAA ATPase family.</text>
</comment>
<gene>
    <name evidence="5" type="ORF">RD2015_2598</name>
</gene>
<dbReference type="InterPro" id="IPR027417">
    <property type="entry name" value="P-loop_NTPase"/>
</dbReference>
<evidence type="ECO:0000256" key="4">
    <source>
        <dbReference type="SAM" id="MobiDB-lite"/>
    </source>
</evidence>
<dbReference type="STRING" id="76731.RD2015_2598"/>
<dbReference type="InterPro" id="IPR054472">
    <property type="entry name" value="WHD"/>
</dbReference>
<feature type="compositionally biased region" description="Polar residues" evidence="4">
    <location>
        <begin position="18"/>
        <end position="30"/>
    </location>
</feature>
<dbReference type="GO" id="GO:0016887">
    <property type="term" value="F:ATP hydrolysis activity"/>
    <property type="evidence" value="ECO:0007669"/>
    <property type="project" value="InterPro"/>
</dbReference>
<evidence type="ECO:0000256" key="3">
    <source>
        <dbReference type="ARBA" id="ARBA00022840"/>
    </source>
</evidence>
<protein>
    <submittedName>
        <fullName evidence="5">AAA ATPase, central domain protein</fullName>
    </submittedName>
</protein>
<dbReference type="EMBL" id="CP013729">
    <property type="protein sequence ID" value="ALV07063.1"/>
    <property type="molecule type" value="Genomic_DNA"/>
</dbReference>
<dbReference type="GO" id="GO:0005524">
    <property type="term" value="F:ATP binding"/>
    <property type="evidence" value="ECO:0007669"/>
    <property type="project" value="UniProtKB-KW"/>
</dbReference>
<dbReference type="AlphaFoldDB" id="A0A0U3LQ14"/>
<organism evidence="5 6">
    <name type="scientific">Roseateles depolymerans</name>
    <dbReference type="NCBI Taxonomy" id="76731"/>
    <lineage>
        <taxon>Bacteria</taxon>
        <taxon>Pseudomonadati</taxon>
        <taxon>Pseudomonadota</taxon>
        <taxon>Betaproteobacteria</taxon>
        <taxon>Burkholderiales</taxon>
        <taxon>Sphaerotilaceae</taxon>
        <taxon>Roseateles</taxon>
    </lineage>
</organism>
<dbReference type="InterPro" id="IPR003959">
    <property type="entry name" value="ATPase_AAA_core"/>
</dbReference>
<dbReference type="InterPro" id="IPR050221">
    <property type="entry name" value="26S_Proteasome_ATPase"/>
</dbReference>
<evidence type="ECO:0000256" key="2">
    <source>
        <dbReference type="ARBA" id="ARBA00022741"/>
    </source>
</evidence>
<dbReference type="CDD" id="cd19481">
    <property type="entry name" value="RecA-like_protease"/>
    <property type="match status" value="1"/>
</dbReference>
<dbReference type="PANTHER" id="PTHR23073">
    <property type="entry name" value="26S PROTEASOME REGULATORY SUBUNIT"/>
    <property type="match status" value="1"/>
</dbReference>
<dbReference type="InterPro" id="IPR003593">
    <property type="entry name" value="AAA+_ATPase"/>
</dbReference>
<dbReference type="Pfam" id="PF22977">
    <property type="entry name" value="WHD"/>
    <property type="match status" value="1"/>
</dbReference>